<evidence type="ECO:0000256" key="1">
    <source>
        <dbReference type="SAM" id="MobiDB-lite"/>
    </source>
</evidence>
<gene>
    <name evidence="3" type="ORF">IDM48_03715</name>
</gene>
<feature type="transmembrane region" description="Helical" evidence="2">
    <location>
        <begin position="115"/>
        <end position="139"/>
    </location>
</feature>
<keyword evidence="2" id="KW-0812">Transmembrane</keyword>
<proteinExistence type="predicted"/>
<evidence type="ECO:0000313" key="4">
    <source>
        <dbReference type="Proteomes" id="UP000516421"/>
    </source>
</evidence>
<feature type="region of interest" description="Disordered" evidence="1">
    <location>
        <begin position="1"/>
        <end position="22"/>
    </location>
</feature>
<protein>
    <submittedName>
        <fullName evidence="3">Uncharacterized protein</fullName>
    </submittedName>
</protein>
<dbReference type="RefSeq" id="WP_190618118.1">
    <property type="nucleotide sequence ID" value="NZ_CP061538.1"/>
</dbReference>
<dbReference type="EMBL" id="CP061538">
    <property type="protein sequence ID" value="QNV40529.1"/>
    <property type="molecule type" value="Genomic_DNA"/>
</dbReference>
<organism evidence="3 4">
    <name type="scientific">Rothia amarae</name>
    <dbReference type="NCBI Taxonomy" id="169480"/>
    <lineage>
        <taxon>Bacteria</taxon>
        <taxon>Bacillati</taxon>
        <taxon>Actinomycetota</taxon>
        <taxon>Actinomycetes</taxon>
        <taxon>Micrococcales</taxon>
        <taxon>Micrococcaceae</taxon>
        <taxon>Rothia</taxon>
    </lineage>
</organism>
<keyword evidence="2" id="KW-1133">Transmembrane helix</keyword>
<keyword evidence="4" id="KW-1185">Reference proteome</keyword>
<accession>A0A7H2BLI3</accession>
<dbReference type="Proteomes" id="UP000516421">
    <property type="component" value="Chromosome"/>
</dbReference>
<dbReference type="AlphaFoldDB" id="A0A7H2BLI3"/>
<name>A0A7H2BLI3_9MICC</name>
<evidence type="ECO:0000256" key="2">
    <source>
        <dbReference type="SAM" id="Phobius"/>
    </source>
</evidence>
<dbReference type="KEGG" id="rama:IDM48_03715"/>
<evidence type="ECO:0000313" key="3">
    <source>
        <dbReference type="EMBL" id="QNV40529.1"/>
    </source>
</evidence>
<keyword evidence="2" id="KW-0472">Membrane</keyword>
<reference evidence="3 4" key="1">
    <citation type="submission" date="2020-09" db="EMBL/GenBank/DDBJ databases">
        <title>Investigation of environmental microbe.</title>
        <authorList>
            <person name="Ou Y."/>
            <person name="Kang Q."/>
        </authorList>
    </citation>
    <scope>NUCLEOTIDE SEQUENCE [LARGE SCALE GENOMIC DNA]</scope>
    <source>
        <strain evidence="3 4">KJZ-9</strain>
    </source>
</reference>
<feature type="transmembrane region" description="Helical" evidence="2">
    <location>
        <begin position="77"/>
        <end position="103"/>
    </location>
</feature>
<sequence length="154" mass="17561">MSPTEQPHRSNRLYTYDAPTQDDLGAVSVDGFDEDEDIQSENKPRVPAQEDANLFQGIYRYFHLYLNSRAYSSTSELVWGMSYAVVSTVLMFTLMVWMASVVHTGGDAVSSLFRVLYMLVIVVAPVWLIVHITPTINLIKRFQNYRKHRDPAGI</sequence>